<gene>
    <name evidence="1" type="ORF">EDM57_01320</name>
</gene>
<keyword evidence="2" id="KW-1185">Reference proteome</keyword>
<dbReference type="InterPro" id="IPR002514">
    <property type="entry name" value="Transposase_8"/>
</dbReference>
<evidence type="ECO:0000313" key="2">
    <source>
        <dbReference type="Proteomes" id="UP000268829"/>
    </source>
</evidence>
<dbReference type="InterPro" id="IPR009057">
    <property type="entry name" value="Homeodomain-like_sf"/>
</dbReference>
<dbReference type="AlphaFoldDB" id="A0A3M8BDX4"/>
<dbReference type="Pfam" id="PF01527">
    <property type="entry name" value="HTH_Tnp_1"/>
    <property type="match status" value="1"/>
</dbReference>
<dbReference type="OrthoDB" id="9781005at2"/>
<organism evidence="1 2">
    <name type="scientific">Brevibacillus gelatini</name>
    <dbReference type="NCBI Taxonomy" id="1655277"/>
    <lineage>
        <taxon>Bacteria</taxon>
        <taxon>Bacillati</taxon>
        <taxon>Bacillota</taxon>
        <taxon>Bacilli</taxon>
        <taxon>Bacillales</taxon>
        <taxon>Paenibacillaceae</taxon>
        <taxon>Brevibacillus</taxon>
    </lineage>
</organism>
<reference evidence="1 2" key="1">
    <citation type="submission" date="2018-10" db="EMBL/GenBank/DDBJ databases">
        <title>Phylogenomics of Brevibacillus.</title>
        <authorList>
            <person name="Dunlap C."/>
        </authorList>
    </citation>
    <scope>NUCLEOTIDE SEQUENCE [LARGE SCALE GENOMIC DNA]</scope>
    <source>
        <strain evidence="1 2">DSM 100115</strain>
    </source>
</reference>
<dbReference type="SUPFAM" id="SSF46689">
    <property type="entry name" value="Homeodomain-like"/>
    <property type="match status" value="1"/>
</dbReference>
<dbReference type="GO" id="GO:0006313">
    <property type="term" value="P:DNA transposition"/>
    <property type="evidence" value="ECO:0007669"/>
    <property type="project" value="InterPro"/>
</dbReference>
<dbReference type="GO" id="GO:0004803">
    <property type="term" value="F:transposase activity"/>
    <property type="evidence" value="ECO:0007669"/>
    <property type="project" value="InterPro"/>
</dbReference>
<evidence type="ECO:0000313" key="1">
    <source>
        <dbReference type="EMBL" id="RNB61473.1"/>
    </source>
</evidence>
<protein>
    <recommendedName>
        <fullName evidence="3">Transposase</fullName>
    </recommendedName>
</protein>
<name>A0A3M8BDX4_9BACL</name>
<comment type="caution">
    <text evidence="1">The sequence shown here is derived from an EMBL/GenBank/DDBJ whole genome shotgun (WGS) entry which is preliminary data.</text>
</comment>
<accession>A0A3M8BDX4</accession>
<dbReference type="GO" id="GO:0003677">
    <property type="term" value="F:DNA binding"/>
    <property type="evidence" value="ECO:0007669"/>
    <property type="project" value="InterPro"/>
</dbReference>
<dbReference type="Gene3D" id="1.10.10.60">
    <property type="entry name" value="Homeodomain-like"/>
    <property type="match status" value="1"/>
</dbReference>
<proteinExistence type="predicted"/>
<dbReference type="Proteomes" id="UP000268829">
    <property type="component" value="Unassembled WGS sequence"/>
</dbReference>
<dbReference type="EMBL" id="RHHS01000006">
    <property type="protein sequence ID" value="RNB61473.1"/>
    <property type="molecule type" value="Genomic_DNA"/>
</dbReference>
<evidence type="ECO:0008006" key="3">
    <source>
        <dbReference type="Google" id="ProtNLM"/>
    </source>
</evidence>
<sequence>MERMFMRKRKRRSFTDEFKQQVVQLYENGKPRADILKEYDLSASVFERWVKQSRTTGSFKEKDNRAEEQNELLAQRKEVQRLKMEIKVSSADLQTAITVIRE</sequence>